<dbReference type="Pfam" id="PF24567">
    <property type="entry name" value="ANKLE2_3rd"/>
    <property type="match status" value="1"/>
</dbReference>
<evidence type="ECO:0000259" key="7">
    <source>
        <dbReference type="Pfam" id="PF24567"/>
    </source>
</evidence>
<dbReference type="GO" id="GO:0051301">
    <property type="term" value="P:cell division"/>
    <property type="evidence" value="ECO:0007669"/>
    <property type="project" value="UniProtKB-KW"/>
</dbReference>
<gene>
    <name evidence="8" type="ORF">GCK32_014520</name>
</gene>
<feature type="compositionally biased region" description="Acidic residues" evidence="6">
    <location>
        <begin position="361"/>
        <end position="375"/>
    </location>
</feature>
<keyword evidence="4" id="KW-0131">Cell cycle</keyword>
<dbReference type="GO" id="GO:0005783">
    <property type="term" value="C:endoplasmic reticulum"/>
    <property type="evidence" value="ECO:0007669"/>
    <property type="project" value="TreeGrafter"/>
</dbReference>
<dbReference type="InterPro" id="IPR056237">
    <property type="entry name" value="ANKLE2_3rd"/>
</dbReference>
<feature type="domain" description="ANKLE2 third alpha/beta" evidence="7">
    <location>
        <begin position="203"/>
        <end position="299"/>
    </location>
</feature>
<dbReference type="Gene3D" id="1.25.40.20">
    <property type="entry name" value="Ankyrin repeat-containing domain"/>
    <property type="match status" value="1"/>
</dbReference>
<dbReference type="PANTHER" id="PTHR12349:SF4">
    <property type="entry name" value="ANKYRIN REPEAT AND LEM DOMAIN-CONTAINING PROTEIN 2"/>
    <property type="match status" value="1"/>
</dbReference>
<reference evidence="8 9" key="1">
    <citation type="submission" date="2019-10" db="EMBL/GenBank/DDBJ databases">
        <title>Assembly and Annotation for the nematode Trichostrongylus colubriformis.</title>
        <authorList>
            <person name="Martin J."/>
        </authorList>
    </citation>
    <scope>NUCLEOTIDE SEQUENCE [LARGE SCALE GENOMIC DNA]</scope>
    <source>
        <strain evidence="8">G859</strain>
        <tissue evidence="8">Whole worm</tissue>
    </source>
</reference>
<dbReference type="SMART" id="SM00248">
    <property type="entry name" value="ANK"/>
    <property type="match status" value="2"/>
</dbReference>
<proteinExistence type="inferred from homology"/>
<evidence type="ECO:0000256" key="1">
    <source>
        <dbReference type="ARBA" id="ARBA00007597"/>
    </source>
</evidence>
<dbReference type="SUPFAM" id="SSF48403">
    <property type="entry name" value="Ankyrin repeat"/>
    <property type="match status" value="1"/>
</dbReference>
<feature type="region of interest" description="Disordered" evidence="6">
    <location>
        <begin position="344"/>
        <end position="375"/>
    </location>
</feature>
<evidence type="ECO:0000313" key="9">
    <source>
        <dbReference type="Proteomes" id="UP001331761"/>
    </source>
</evidence>
<dbReference type="Pfam" id="PF12796">
    <property type="entry name" value="Ank_2"/>
    <property type="match status" value="1"/>
</dbReference>
<evidence type="ECO:0000313" key="8">
    <source>
        <dbReference type="EMBL" id="KAK5974185.1"/>
    </source>
</evidence>
<dbReference type="PROSITE" id="PS50088">
    <property type="entry name" value="ANK_REPEAT"/>
    <property type="match status" value="1"/>
</dbReference>
<evidence type="ECO:0000256" key="5">
    <source>
        <dbReference type="PROSITE-ProRule" id="PRU00023"/>
    </source>
</evidence>
<protein>
    <submittedName>
        <fullName evidence="8">Ankyrin repeat and LEM domain-containing protein 2</fullName>
    </submittedName>
</protein>
<feature type="region of interest" description="Disordered" evidence="6">
    <location>
        <begin position="1"/>
        <end position="27"/>
    </location>
</feature>
<dbReference type="InterPro" id="IPR036770">
    <property type="entry name" value="Ankyrin_rpt-contain_sf"/>
</dbReference>
<dbReference type="PROSITE" id="PS50297">
    <property type="entry name" value="ANK_REP_REGION"/>
    <property type="match status" value="1"/>
</dbReference>
<sequence length="413" mass="45606">MDFFASGECRSPPQPATPALISEPTIPHPSVSRLDMNKLKRAIEKESVQAVCELVDSNPRFLVNTNGDTAAIVMEGFRFNALHIAARHGKSDVVKKVLELVSDIDFLADLYGTSKEDAQFRANNIMASYLNTPDKGNCETPLHLAAKFGHVDVVRALVNQPLLDRFLLNNEGKTALEIACARYSGDDKKKRKNEMELLLGGHFVAVYRSRDNSVPAKIVASETFPKSSLPNDNAGLCSPLLPEFKLTGYAGPFGSKEKATQFLTSWIGSEKHVKLSDVDKGYERVGRELSTKSDVKWAEAWCFLDQFVDLRSDEGLTALNNYLGQLKQKDLLSPSDELRRRLVFDDEDDQPPPLTLSNGDSMDDDDDEFEDAAESVDEIDSSVLNDSLASLSARLSSLTLHSPVDVVVEDNPR</sequence>
<dbReference type="PANTHER" id="PTHR12349">
    <property type="entry name" value="ANKYRIN REPEAT AND LEM DOMAIN-CONTAINING PROTEIN 2"/>
    <property type="match status" value="1"/>
</dbReference>
<keyword evidence="3 5" id="KW-0040">ANK repeat</keyword>
<keyword evidence="9" id="KW-1185">Reference proteome</keyword>
<evidence type="ECO:0000256" key="2">
    <source>
        <dbReference type="ARBA" id="ARBA00022618"/>
    </source>
</evidence>
<dbReference type="GO" id="GO:0051721">
    <property type="term" value="F:protein phosphatase 2A binding"/>
    <property type="evidence" value="ECO:0007669"/>
    <property type="project" value="TreeGrafter"/>
</dbReference>
<dbReference type="InterPro" id="IPR002110">
    <property type="entry name" value="Ankyrin_rpt"/>
</dbReference>
<feature type="repeat" description="ANK" evidence="5">
    <location>
        <begin position="137"/>
        <end position="159"/>
    </location>
</feature>
<keyword evidence="2" id="KW-0132">Cell division</keyword>
<comment type="similarity">
    <text evidence="1">Belongs to the ANKLE2 family.</text>
</comment>
<dbReference type="AlphaFoldDB" id="A0AAN8FQ33"/>
<evidence type="ECO:0000256" key="4">
    <source>
        <dbReference type="ARBA" id="ARBA00023306"/>
    </source>
</evidence>
<name>A0AAN8FQ33_TRICO</name>
<accession>A0AAN8FQ33</accession>
<organism evidence="8 9">
    <name type="scientific">Trichostrongylus colubriformis</name>
    <name type="common">Black scour worm</name>
    <dbReference type="NCBI Taxonomy" id="6319"/>
    <lineage>
        <taxon>Eukaryota</taxon>
        <taxon>Metazoa</taxon>
        <taxon>Ecdysozoa</taxon>
        <taxon>Nematoda</taxon>
        <taxon>Chromadorea</taxon>
        <taxon>Rhabditida</taxon>
        <taxon>Rhabditina</taxon>
        <taxon>Rhabditomorpha</taxon>
        <taxon>Strongyloidea</taxon>
        <taxon>Trichostrongylidae</taxon>
        <taxon>Trichostrongylus</taxon>
    </lineage>
</organism>
<dbReference type="EMBL" id="WIXE01014568">
    <property type="protein sequence ID" value="KAK5974185.1"/>
    <property type="molecule type" value="Genomic_DNA"/>
</dbReference>
<evidence type="ECO:0000256" key="3">
    <source>
        <dbReference type="ARBA" id="ARBA00023043"/>
    </source>
</evidence>
<dbReference type="Proteomes" id="UP001331761">
    <property type="component" value="Unassembled WGS sequence"/>
</dbReference>
<comment type="caution">
    <text evidence="8">The sequence shown here is derived from an EMBL/GenBank/DDBJ whole genome shotgun (WGS) entry which is preliminary data.</text>
</comment>
<evidence type="ECO:0000256" key="6">
    <source>
        <dbReference type="SAM" id="MobiDB-lite"/>
    </source>
</evidence>